<comment type="caution">
    <text evidence="2">The sequence shown here is derived from an EMBL/GenBank/DDBJ whole genome shotgun (WGS) entry which is preliminary data.</text>
</comment>
<gene>
    <name evidence="2" type="ORF">HKT18_04525</name>
</gene>
<reference evidence="2 3" key="1">
    <citation type="submission" date="2020-05" db="EMBL/GenBank/DDBJ databases">
        <title>Draft genome of Flavobacterium sp. IMCC34852.</title>
        <authorList>
            <person name="Song J."/>
            <person name="Cho J.-C."/>
        </authorList>
    </citation>
    <scope>NUCLEOTIDE SEQUENCE [LARGE SCALE GENOMIC DNA]</scope>
    <source>
        <strain evidence="2 3">IMCC34852</strain>
    </source>
</reference>
<dbReference type="Gene3D" id="3.40.50.1000">
    <property type="entry name" value="HAD superfamily/HAD-like"/>
    <property type="match status" value="1"/>
</dbReference>
<dbReference type="InterPro" id="IPR049369">
    <property type="entry name" value="BF1531-like_N"/>
</dbReference>
<dbReference type="AlphaFoldDB" id="A0A7Y3VYF4"/>
<name>A0A7Y3VYF4_9FLAO</name>
<dbReference type="Proteomes" id="UP000536509">
    <property type="component" value="Unassembled WGS sequence"/>
</dbReference>
<dbReference type="RefSeq" id="WP_171221689.1">
    <property type="nucleotide sequence ID" value="NZ_CP121446.1"/>
</dbReference>
<evidence type="ECO:0000313" key="3">
    <source>
        <dbReference type="Proteomes" id="UP000536509"/>
    </source>
</evidence>
<dbReference type="NCBIfam" id="TIGR01686">
    <property type="entry name" value="FkbH"/>
    <property type="match status" value="1"/>
</dbReference>
<proteinExistence type="predicted"/>
<dbReference type="SUPFAM" id="SSF56784">
    <property type="entry name" value="HAD-like"/>
    <property type="match status" value="1"/>
</dbReference>
<dbReference type="InterPro" id="IPR010033">
    <property type="entry name" value="HAD_SF_ppase_IIIC"/>
</dbReference>
<dbReference type="Gene3D" id="3.40.50.1110">
    <property type="entry name" value="SGNH hydrolase"/>
    <property type="match status" value="1"/>
</dbReference>
<dbReference type="InterPro" id="IPR023214">
    <property type="entry name" value="HAD_sf"/>
</dbReference>
<feature type="domain" description="BF1531-like N-terminal" evidence="1">
    <location>
        <begin position="22"/>
        <end position="216"/>
    </location>
</feature>
<organism evidence="2 3">
    <name type="scientific">Flavobacterium rivulicola</name>
    <dbReference type="NCBI Taxonomy" id="2732161"/>
    <lineage>
        <taxon>Bacteria</taxon>
        <taxon>Pseudomonadati</taxon>
        <taxon>Bacteroidota</taxon>
        <taxon>Flavobacteriia</taxon>
        <taxon>Flavobacteriales</taxon>
        <taxon>Flavobacteriaceae</taxon>
        <taxon>Flavobacterium</taxon>
    </lineage>
</organism>
<evidence type="ECO:0000313" key="2">
    <source>
        <dbReference type="EMBL" id="NNT71477.1"/>
    </source>
</evidence>
<protein>
    <submittedName>
        <fullName evidence="2">HAD-IIIC family phosphatase</fullName>
    </submittedName>
</protein>
<dbReference type="EMBL" id="JABEVX010000002">
    <property type="protein sequence ID" value="NNT71477.1"/>
    <property type="molecule type" value="Genomic_DNA"/>
</dbReference>
<dbReference type="InterPro" id="IPR036412">
    <property type="entry name" value="HAD-like_sf"/>
</dbReference>
<dbReference type="InterPro" id="IPR036514">
    <property type="entry name" value="SGNH_hydro_sf"/>
</dbReference>
<dbReference type="GO" id="GO:0016788">
    <property type="term" value="F:hydrolase activity, acting on ester bonds"/>
    <property type="evidence" value="ECO:0007669"/>
    <property type="project" value="UniProtKB-ARBA"/>
</dbReference>
<dbReference type="NCBIfam" id="TIGR01681">
    <property type="entry name" value="HAD-SF-IIIC"/>
    <property type="match status" value="1"/>
</dbReference>
<accession>A0A7Y3VYF4</accession>
<evidence type="ECO:0000259" key="1">
    <source>
        <dbReference type="Pfam" id="PF21211"/>
    </source>
</evidence>
<sequence>MKTFQQLKKNLKQDFSSLKTIKLAVLGDTATQFLTQAIRGLGYDKGFDIQIWEADFDQIALQINDSESELYEFEPELVLIFQSSHKLLSKYNKLKPEAHSSLALQELESVDFMISTLTSQLDCKIIYYNYTEIDDAVFGNYALKTESSFLFQLRKLNFELMSFATQNPNFYLCDLSSIQNQIGKSNFFQSSIYVNTEMVLSLDALPIVASRTLDIIESLHGKFKKCVILDLDNTTWGGIIGDDGIENIQIGSLGIGKAFSEFQYWIKKLKNRGIIVAVCSKNTESVAKEPFEKHPDMVLRLEDISVFVANWENKADNIRHIQSILNIGFDSMVFLDDNPFERNLVRENLPEVTVPELPEDPAEYLEYLYTLNLFETVSFSEEDSERTKMYQIEAQRAKVQQKFTNEEDFLQSLNMVSLVEPFNKFNQPRVAQLSQRSNQFNLRTVRYTDADIEKIGDSENHFTFTFTLEDKFGDNGLICVIILKKENEQTAFIDTWFMSCRVLKRSMENFVLNTIVDFCNQKGFKTLKGEYLPTAKNEMVANHYANLGFEETDEFWTLKVTDYIPKKTYISKK</sequence>
<keyword evidence="3" id="KW-1185">Reference proteome</keyword>
<dbReference type="InterPro" id="IPR010037">
    <property type="entry name" value="FkbH_domain"/>
</dbReference>
<dbReference type="Pfam" id="PF21211">
    <property type="entry name" value="FkbH_N"/>
    <property type="match status" value="1"/>
</dbReference>